<sequence>MAYNFLFRDQKHMKLSHSANVFGAVALIILLSFISLSSGAQAIPQAGKNNTQDQQLIQLYQQARKSGMSDADINSMLQQRGMSANDIGNFRKRMQGSSGNKPDSMPAVVRDTVWLKEAPEPPKKLNFYGYDFFNTPNRSFAPNVQMATPAGYVLGPGDELLIAVTGLNENDLSAKVTPEGNVKLPYAGVIAVSGLTIEQAQQRIRSKLLPAYPALASGKTQLLVTLGQLKTIHVSIVGEAERQGTYTVSSAAGFFNVLYLSGGPSANGSLRRIELIRNNKPVATVDFYNFLQKGIFENNLRLEDQDIIRFPVYQKRITISGEIKRPAVYELLDKETLGDALTMAGGFADNAYRERLSIIENGTQEKRARSVAATDFNYFLPRNADSVFIDRIAGRFENRIILSGAVKHPGTYELTEGMTLQQLLQQANGLLETAFLNRGYIKRRKPEGEREMFSFNPEMVLNGRQAPIALVKEDSVYIFDKDDITASPSVAIGGAVRSPGTFTYRQGMRLEDLVIMAGGFTISAANQRIEINRLEKNTSDTLANQLIHLVTLQVDSALTSNDSRYVLQPMDYIFVPQLLNYRVLGNIKVTGEVLYPGEYTLEKRNEAVQDIIERAGGVSPFGAFKNLQVYRNHLRVGTDIFSSPDNHEPFLLQPGDSLYVPRNESFVEVDGQVFNQQIVSYSSSHFMDYISAAGGVTDNGKLKKAYIQYSNGINRKIKHFLFFRRYPKVLPGSKIVVPEKSLYPNGLFTATSIAAYTSIFTALIALISVLKN</sequence>
<evidence type="ECO:0008006" key="7">
    <source>
        <dbReference type="Google" id="ProtNLM"/>
    </source>
</evidence>
<dbReference type="GO" id="GO:0015159">
    <property type="term" value="F:polysaccharide transmembrane transporter activity"/>
    <property type="evidence" value="ECO:0007669"/>
    <property type="project" value="InterPro"/>
</dbReference>
<reference evidence="5 6" key="1">
    <citation type="submission" date="2018-08" db="EMBL/GenBank/DDBJ databases">
        <title>Chitinophagaceae sp. K23C18032701, a novel bacterium isolated from forest soil.</title>
        <authorList>
            <person name="Wang C."/>
        </authorList>
    </citation>
    <scope>NUCLEOTIDE SEQUENCE [LARGE SCALE GENOMIC DNA]</scope>
    <source>
        <strain evidence="5 6">K23C18032701</strain>
    </source>
</reference>
<evidence type="ECO:0000313" key="5">
    <source>
        <dbReference type="EMBL" id="RFM26653.1"/>
    </source>
</evidence>
<evidence type="ECO:0000259" key="4">
    <source>
        <dbReference type="Pfam" id="PF10531"/>
    </source>
</evidence>
<dbReference type="Pfam" id="PF02563">
    <property type="entry name" value="Poly_export"/>
    <property type="match status" value="1"/>
</dbReference>
<keyword evidence="6" id="KW-1185">Reference proteome</keyword>
<keyword evidence="2" id="KW-1133">Transmembrane helix</keyword>
<evidence type="ECO:0000313" key="6">
    <source>
        <dbReference type="Proteomes" id="UP000261284"/>
    </source>
</evidence>
<feature type="domain" description="Soluble ligand binding" evidence="4">
    <location>
        <begin position="317"/>
        <end position="363"/>
    </location>
</feature>
<dbReference type="Gene3D" id="3.30.1950.10">
    <property type="entry name" value="wza like domain"/>
    <property type="match status" value="1"/>
</dbReference>
<dbReference type="InterPro" id="IPR019554">
    <property type="entry name" value="Soluble_ligand-bd"/>
</dbReference>
<feature type="domain" description="Soluble ligand binding" evidence="4">
    <location>
        <begin position="402"/>
        <end position="449"/>
    </location>
</feature>
<feature type="transmembrane region" description="Helical" evidence="2">
    <location>
        <begin position="747"/>
        <end position="770"/>
    </location>
</feature>
<dbReference type="Proteomes" id="UP000261284">
    <property type="component" value="Unassembled WGS sequence"/>
</dbReference>
<dbReference type="Pfam" id="PF10531">
    <property type="entry name" value="SLBB"/>
    <property type="match status" value="5"/>
</dbReference>
<comment type="caution">
    <text evidence="5">The sequence shown here is derived from an EMBL/GenBank/DDBJ whole genome shotgun (WGS) entry which is preliminary data.</text>
</comment>
<name>A0A3E1NFA1_9BACT</name>
<proteinExistence type="predicted"/>
<gene>
    <name evidence="5" type="ORF">DXN05_18970</name>
</gene>
<protein>
    <recommendedName>
        <fullName evidence="7">Capsule biosynthesis protein</fullName>
    </recommendedName>
</protein>
<keyword evidence="1" id="KW-0732">Signal</keyword>
<feature type="domain" description="Soluble ligand binding" evidence="4">
    <location>
        <begin position="234"/>
        <end position="284"/>
    </location>
</feature>
<organism evidence="5 6">
    <name type="scientific">Deminuibacter soli</name>
    <dbReference type="NCBI Taxonomy" id="2291815"/>
    <lineage>
        <taxon>Bacteria</taxon>
        <taxon>Pseudomonadati</taxon>
        <taxon>Bacteroidota</taxon>
        <taxon>Chitinophagia</taxon>
        <taxon>Chitinophagales</taxon>
        <taxon>Chitinophagaceae</taxon>
        <taxon>Deminuibacter</taxon>
    </lineage>
</organism>
<dbReference type="EMBL" id="QTJU01000008">
    <property type="protein sequence ID" value="RFM26653.1"/>
    <property type="molecule type" value="Genomic_DNA"/>
</dbReference>
<feature type="domain" description="Polysaccharide export protein N-terminal" evidence="3">
    <location>
        <begin position="148"/>
        <end position="208"/>
    </location>
</feature>
<dbReference type="InterPro" id="IPR049712">
    <property type="entry name" value="Poly_export"/>
</dbReference>
<evidence type="ECO:0000259" key="3">
    <source>
        <dbReference type="Pfam" id="PF02563"/>
    </source>
</evidence>
<dbReference type="Gene3D" id="3.10.560.10">
    <property type="entry name" value="Outer membrane lipoprotein wza domain like"/>
    <property type="match status" value="5"/>
</dbReference>
<accession>A0A3E1NFA1</accession>
<evidence type="ECO:0000256" key="2">
    <source>
        <dbReference type="SAM" id="Phobius"/>
    </source>
</evidence>
<evidence type="ECO:0000256" key="1">
    <source>
        <dbReference type="ARBA" id="ARBA00022729"/>
    </source>
</evidence>
<dbReference type="InterPro" id="IPR003715">
    <property type="entry name" value="Poly_export_N"/>
</dbReference>
<dbReference type="PANTHER" id="PTHR33619">
    <property type="entry name" value="POLYSACCHARIDE EXPORT PROTEIN GFCE-RELATED"/>
    <property type="match status" value="1"/>
</dbReference>
<feature type="domain" description="Soluble ligand binding" evidence="4">
    <location>
        <begin position="490"/>
        <end position="536"/>
    </location>
</feature>
<dbReference type="PANTHER" id="PTHR33619:SF3">
    <property type="entry name" value="POLYSACCHARIDE EXPORT PROTEIN GFCE-RELATED"/>
    <property type="match status" value="1"/>
</dbReference>
<feature type="domain" description="Soluble ligand binding" evidence="4">
    <location>
        <begin position="587"/>
        <end position="631"/>
    </location>
</feature>
<keyword evidence="2" id="KW-0472">Membrane</keyword>
<dbReference type="AlphaFoldDB" id="A0A3E1NFA1"/>
<keyword evidence="2" id="KW-0812">Transmembrane</keyword>